<keyword evidence="3" id="KW-1185">Reference proteome</keyword>
<dbReference type="EMBL" id="MUMY01000034">
    <property type="protein sequence ID" value="ONM46059.1"/>
    <property type="molecule type" value="Genomic_DNA"/>
</dbReference>
<evidence type="ECO:0000259" key="1">
    <source>
        <dbReference type="Pfam" id="PF12697"/>
    </source>
</evidence>
<accession>A0A1W0B781</accession>
<gene>
    <name evidence="2" type="ORF">B0T46_25085</name>
</gene>
<reference evidence="2 3" key="1">
    <citation type="journal article" date="2016" name="Antonie Van Leeuwenhoek">
        <title>Nocardia donostiensis sp. nov., isolated from human respiratory specimens.</title>
        <authorList>
            <person name="Ercibengoa M."/>
            <person name="Bell M."/>
            <person name="Marimon J.M."/>
            <person name="Humrighouse B."/>
            <person name="Klenk H.P."/>
            <person name="Potter G."/>
            <person name="Perez-Trallero E."/>
        </authorList>
    </citation>
    <scope>NUCLEOTIDE SEQUENCE [LARGE SCALE GENOMIC DNA]</scope>
    <source>
        <strain evidence="2 3">X1655</strain>
    </source>
</reference>
<dbReference type="Pfam" id="PF12697">
    <property type="entry name" value="Abhydrolase_6"/>
    <property type="match status" value="1"/>
</dbReference>
<dbReference type="AlphaFoldDB" id="A0A1W0B781"/>
<dbReference type="Gene3D" id="3.40.50.1820">
    <property type="entry name" value="alpha/beta hydrolase"/>
    <property type="match status" value="1"/>
</dbReference>
<name>A0A1W0B781_9NOCA</name>
<dbReference type="STRING" id="1538463.B0T36_21020"/>
<evidence type="ECO:0000313" key="2">
    <source>
        <dbReference type="EMBL" id="ONM46059.1"/>
    </source>
</evidence>
<comment type="caution">
    <text evidence="2">The sequence shown here is derived from an EMBL/GenBank/DDBJ whole genome shotgun (WGS) entry which is preliminary data.</text>
</comment>
<dbReference type="GO" id="GO:0003824">
    <property type="term" value="F:catalytic activity"/>
    <property type="evidence" value="ECO:0007669"/>
    <property type="project" value="UniProtKB-ARBA"/>
</dbReference>
<dbReference type="RefSeq" id="WP_077121735.1">
    <property type="nucleotide sequence ID" value="NZ_MUKP01000035.1"/>
</dbReference>
<dbReference type="Proteomes" id="UP000188836">
    <property type="component" value="Unassembled WGS sequence"/>
</dbReference>
<proteinExistence type="predicted"/>
<dbReference type="SUPFAM" id="SSF53474">
    <property type="entry name" value="alpha/beta-Hydrolases"/>
    <property type="match status" value="1"/>
</dbReference>
<organism evidence="2 3">
    <name type="scientific">Nocardia donostiensis</name>
    <dbReference type="NCBI Taxonomy" id="1538463"/>
    <lineage>
        <taxon>Bacteria</taxon>
        <taxon>Bacillati</taxon>
        <taxon>Actinomycetota</taxon>
        <taxon>Actinomycetes</taxon>
        <taxon>Mycobacteriales</taxon>
        <taxon>Nocardiaceae</taxon>
        <taxon>Nocardia</taxon>
    </lineage>
</organism>
<dbReference type="InterPro" id="IPR000073">
    <property type="entry name" value="AB_hydrolase_1"/>
</dbReference>
<feature type="domain" description="AB hydrolase-1" evidence="1">
    <location>
        <begin position="5"/>
        <end position="256"/>
    </location>
</feature>
<protein>
    <recommendedName>
        <fullName evidence="1">AB hydrolase-1 domain-containing protein</fullName>
    </recommendedName>
</protein>
<sequence length="275" mass="29400">MAGGSYNRMYWDWPTNPAVYSYVDHTLAAGRATLSFDRLGSGASSRPAASDLTSSVGAFVIHQLVDWLHSQGYSEVNGIGHSLGSVILTDEASRWQDLDRVVLTGLLHLPGIGKDIGGLATSMYPAFLDPRFAGEITDPGFLTTIPGKRGTSFYDQRTADPEIIAADERSKDVFSIAAAVEGLPVVVAPPALNPSRTITAPVLSVIGAEDGIFCNLAVNCHSADDVRDNEAPYYPNAADFDTIVVPRTSHNLALHPSGPQTFQQIDAWIETGNVD</sequence>
<dbReference type="InterPro" id="IPR029058">
    <property type="entry name" value="AB_hydrolase_fold"/>
</dbReference>
<evidence type="ECO:0000313" key="3">
    <source>
        <dbReference type="Proteomes" id="UP000188836"/>
    </source>
</evidence>